<evidence type="ECO:0000256" key="7">
    <source>
        <dbReference type="ARBA" id="ARBA00022617"/>
    </source>
</evidence>
<feature type="binding site" evidence="18">
    <location>
        <position position="246"/>
    </location>
    <ligand>
        <name>Ca(2+)</name>
        <dbReference type="ChEBI" id="CHEBI:29108"/>
        <label>2</label>
    </ligand>
</feature>
<dbReference type="InterPro" id="IPR000823">
    <property type="entry name" value="Peroxidase_pln"/>
</dbReference>
<feature type="binding site" evidence="18">
    <location>
        <position position="67"/>
    </location>
    <ligand>
        <name>Ca(2+)</name>
        <dbReference type="ChEBI" id="CHEBI:29108"/>
        <label>1</label>
    </ligand>
</feature>
<dbReference type="CDD" id="cd00693">
    <property type="entry name" value="secretory_peroxidase"/>
    <property type="match status" value="2"/>
</dbReference>
<dbReference type="FunFam" id="1.10.420.10:FF:000001">
    <property type="entry name" value="Peroxidase"/>
    <property type="match status" value="1"/>
</dbReference>
<dbReference type="GO" id="GO:0140825">
    <property type="term" value="F:lactoperoxidase activity"/>
    <property type="evidence" value="ECO:0007669"/>
    <property type="project" value="UniProtKB-EC"/>
</dbReference>
<dbReference type="EnsemblPlants" id="Solyc10g076240.2.1">
    <property type="protein sequence ID" value="Solyc10g076240.2.1"/>
    <property type="gene ID" value="Solyc10g076240.2"/>
</dbReference>
<feature type="disulfide bond" evidence="20">
    <location>
        <begin position="35"/>
        <end position="115"/>
    </location>
</feature>
<feature type="domain" description="Plant heme peroxidase family profile" evidence="22">
    <location>
        <begin position="25"/>
        <end position="318"/>
    </location>
</feature>
<evidence type="ECO:0000256" key="1">
    <source>
        <dbReference type="ARBA" id="ARBA00000189"/>
    </source>
</evidence>
<evidence type="ECO:0000256" key="21">
    <source>
        <dbReference type="SAM" id="SignalP"/>
    </source>
</evidence>
<dbReference type="OMA" id="KFSATMA"/>
<evidence type="ECO:0000256" key="5">
    <source>
        <dbReference type="ARBA" id="ARBA00012313"/>
    </source>
</evidence>
<comment type="cofactor">
    <cofactor evidence="18">
        <name>Ca(2+)</name>
        <dbReference type="ChEBI" id="CHEBI:29108"/>
    </cofactor>
    <text evidence="18">Binds 2 calcium ions per subunit.</text>
</comment>
<keyword evidence="11" id="KW-0560">Oxidoreductase</keyword>
<evidence type="ECO:0000256" key="13">
    <source>
        <dbReference type="ARBA" id="ARBA00023157"/>
    </source>
</evidence>
<dbReference type="GO" id="GO:0046872">
    <property type="term" value="F:metal ion binding"/>
    <property type="evidence" value="ECO:0007669"/>
    <property type="project" value="UniProtKB-KW"/>
</dbReference>
<dbReference type="Gramene" id="Solyc10g076240.2.1">
    <property type="protein sequence ID" value="Solyc10g076240.2.1"/>
    <property type="gene ID" value="Solyc10g076240.2"/>
</dbReference>
<evidence type="ECO:0000256" key="4">
    <source>
        <dbReference type="ARBA" id="ARBA00006873"/>
    </source>
</evidence>
<feature type="binding site" evidence="18">
    <location>
        <position position="70"/>
    </location>
    <ligand>
        <name>Ca(2+)</name>
        <dbReference type="ChEBI" id="CHEBI:29108"/>
        <label>1</label>
    </ligand>
</feature>
<evidence type="ECO:0000256" key="20">
    <source>
        <dbReference type="PIRSR" id="PIRSR600823-5"/>
    </source>
</evidence>
<comment type="function">
    <text evidence="2">Removal of H(2)O(2), oxidation of toxic reductants, biosynthesis and degradation of lignin, suberization, auxin catabolism, response to environmental stresses such as wounding, pathogen attack and oxidative stress. These functions might be dependent on each isozyme/isoform in each plant tissue.</text>
</comment>
<evidence type="ECO:0000256" key="11">
    <source>
        <dbReference type="ARBA" id="ARBA00023002"/>
    </source>
</evidence>
<evidence type="ECO:0000256" key="17">
    <source>
        <dbReference type="PIRSR" id="PIRSR600823-2"/>
    </source>
</evidence>
<dbReference type="EC" id="1.11.1.7" evidence="5"/>
<evidence type="ECO:0000256" key="12">
    <source>
        <dbReference type="ARBA" id="ARBA00023004"/>
    </source>
</evidence>
<keyword evidence="13 20" id="KW-1015">Disulfide bond</keyword>
<dbReference type="GO" id="GO:0020037">
    <property type="term" value="F:heme binding"/>
    <property type="evidence" value="ECO:0007669"/>
    <property type="project" value="InterPro"/>
</dbReference>
<feature type="active site" description="Proton acceptor" evidence="16">
    <location>
        <position position="66"/>
    </location>
</feature>
<dbReference type="PROSITE" id="PS00435">
    <property type="entry name" value="PEROXIDASE_1"/>
    <property type="match status" value="2"/>
</dbReference>
<dbReference type="FunFam" id="1.10.520.10:FF:000009">
    <property type="entry name" value="Peroxidase"/>
    <property type="match status" value="2"/>
</dbReference>
<keyword evidence="12 18" id="KW-0408">Iron</keyword>
<feature type="binding site" evidence="18">
    <location>
        <position position="72"/>
    </location>
    <ligand>
        <name>Ca(2+)</name>
        <dbReference type="ChEBI" id="CHEBI:29108"/>
        <label>1</label>
    </ligand>
</feature>
<evidence type="ECO:0000256" key="6">
    <source>
        <dbReference type="ARBA" id="ARBA00022559"/>
    </source>
</evidence>
<dbReference type="InterPro" id="IPR002016">
    <property type="entry name" value="Haem_peroxidase"/>
</dbReference>
<dbReference type="InterPro" id="IPR019794">
    <property type="entry name" value="Peroxidases_AS"/>
</dbReference>
<accession>A0A3Q7IJN4</accession>
<feature type="site" description="Transition state stabilizer" evidence="19">
    <location>
        <position position="62"/>
    </location>
</feature>
<feature type="signal peptide" evidence="21">
    <location>
        <begin position="1"/>
        <end position="23"/>
    </location>
</feature>
<evidence type="ECO:0000313" key="23">
    <source>
        <dbReference type="EnsemblPlants" id="Solyc10g076240.2.1"/>
    </source>
</evidence>
<keyword evidence="24" id="KW-1185">Reference proteome</keyword>
<feature type="binding site" evidence="18">
    <location>
        <position position="239"/>
    </location>
    <ligand>
        <name>Ca(2+)</name>
        <dbReference type="ChEBI" id="CHEBI:29108"/>
        <label>2</label>
    </ligand>
</feature>
<evidence type="ECO:0000256" key="16">
    <source>
        <dbReference type="PIRSR" id="PIRSR600823-1"/>
    </source>
</evidence>
<evidence type="ECO:0000256" key="15">
    <source>
        <dbReference type="ARBA" id="ARBA00053519"/>
    </source>
</evidence>
<evidence type="ECO:0000256" key="8">
    <source>
        <dbReference type="ARBA" id="ARBA00022723"/>
    </source>
</evidence>
<feature type="disulfide bond" evidence="20">
    <location>
        <begin position="122"/>
        <end position="314"/>
    </location>
</feature>
<dbReference type="PROSITE" id="PS00436">
    <property type="entry name" value="PEROXIDASE_2"/>
    <property type="match status" value="2"/>
</dbReference>
<evidence type="ECO:0000259" key="22">
    <source>
        <dbReference type="PROSITE" id="PS50873"/>
    </source>
</evidence>
<dbReference type="PRINTS" id="PR00461">
    <property type="entry name" value="PLPEROXIDASE"/>
</dbReference>
<dbReference type="GO" id="GO:0004601">
    <property type="term" value="F:peroxidase activity"/>
    <property type="evidence" value="ECO:0000318"/>
    <property type="project" value="GO_Central"/>
</dbReference>
<dbReference type="InterPro" id="IPR010255">
    <property type="entry name" value="Haem_peroxidase_sf"/>
</dbReference>
<dbReference type="Pfam" id="PF00141">
    <property type="entry name" value="peroxidase"/>
    <property type="match status" value="2"/>
</dbReference>
<comment type="similarity">
    <text evidence="4">Belongs to the peroxidase family. Ascorbate peroxidase subfamily.</text>
</comment>
<evidence type="ECO:0000256" key="19">
    <source>
        <dbReference type="PIRSR" id="PIRSR600823-4"/>
    </source>
</evidence>
<comment type="subcellular location">
    <subcellularLocation>
        <location evidence="3">Secreted</location>
    </subcellularLocation>
</comment>
<dbReference type="Gene3D" id="1.10.520.10">
    <property type="match status" value="2"/>
</dbReference>
<feature type="binding site" evidence="18">
    <location>
        <position position="88"/>
    </location>
    <ligand>
        <name>Ca(2+)</name>
        <dbReference type="ChEBI" id="CHEBI:29108"/>
        <label>1</label>
    </ligand>
</feature>
<evidence type="ECO:0000313" key="24">
    <source>
        <dbReference type="Proteomes" id="UP000004994"/>
    </source>
</evidence>
<feature type="disulfide bond" evidence="20">
    <location>
        <begin position="201"/>
        <end position="226"/>
    </location>
</feature>
<comment type="cofactor">
    <cofactor evidence="18">
        <name>heme b</name>
        <dbReference type="ChEBI" id="CHEBI:60344"/>
    </cofactor>
    <text evidence="18">Binds 1 heme b (iron(II)-protoporphyrin IX) group per subunit.</text>
</comment>
<dbReference type="PROSITE" id="PS50873">
    <property type="entry name" value="PEROXIDASE_4"/>
    <property type="match status" value="2"/>
</dbReference>
<dbReference type="GO" id="GO:0006979">
    <property type="term" value="P:response to oxidative stress"/>
    <property type="evidence" value="ECO:0007669"/>
    <property type="project" value="InterPro"/>
</dbReference>
<evidence type="ECO:0000256" key="10">
    <source>
        <dbReference type="ARBA" id="ARBA00022837"/>
    </source>
</evidence>
<dbReference type="InterPro" id="IPR033905">
    <property type="entry name" value="Secretory_peroxidase"/>
</dbReference>
<sequence>MASNSFFLLHVLVMFSLASMALSDSLSPSFYNHVCPEALPAIKRVVEDAVRKERRMGASLLRLHFHDCFVNGCDASILLDKTATIDSEKTAIPNNNSIRGFDVIDKIKSEVDKCCGRSIVSCADIVAVAARDSVVALGGPTWEVPLGRRDSTTASRTKANNDIPPPTLDLPALINSFKKQGLNEKDLVALSGGHTLGFAQCSTFRNRIYNDTNIDSTFASQRKANCPRSGGNTNLAPLDPTPALFDSKYFSNLVSKKGLLHSDQALFNGGQTDNLVKKYSTNLGSFSKDFAESMIKMGNIKPLTGNQGQIRVNCRKFPGILMLGDLKEVPKLLYGLKQAPRQWNVKLTEALIRLRSTRLGILFSSKNNKQLKVYCDSDWGACLHTRRSVTEFMIKLGDSLISWKSKKQGMAFSELSDDFYHHICPKALPTIKRVVVDAVRKERRMGASLLRLHFHDCFVNGCDASILLDQTSTINSEKTSRANNNSARGFEVIDKIKSEVDKVCGRPVVSCADILAVAARDSVVALHGPSWKVKLGRRDSTTASRTAANNNIPTPFMDLPALIKNFKKQGLDEKDLVALSGGHTLGFAQCFTFRNRIYNETTIDPTFRRQRQANCPRSGGDSNLAPLDPTPALFDSKYFSDLRSKKGLLHSDQALFSGGKTDDLVEKYSKDLGMFSKDFAQSMIKMGNIKPLTGKRGQIRVNCRKVN</sequence>
<feature type="binding site" evidence="18">
    <location>
        <position position="74"/>
    </location>
    <ligand>
        <name>Ca(2+)</name>
        <dbReference type="ChEBI" id="CHEBI:29108"/>
        <label>1</label>
    </ligand>
</feature>
<evidence type="ECO:0000256" key="9">
    <source>
        <dbReference type="ARBA" id="ARBA00022729"/>
    </source>
</evidence>
<evidence type="ECO:0000256" key="3">
    <source>
        <dbReference type="ARBA" id="ARBA00004613"/>
    </source>
</evidence>
<feature type="binding site" evidence="17">
    <location>
        <position position="164"/>
    </location>
    <ligand>
        <name>substrate</name>
    </ligand>
</feature>
<dbReference type="STRING" id="4081.A0A3Q7IJN4"/>
<keyword evidence="9 21" id="KW-0732">Signal</keyword>
<dbReference type="SUPFAM" id="SSF48113">
    <property type="entry name" value="Heme-dependent peroxidases"/>
    <property type="match status" value="2"/>
</dbReference>
<protein>
    <recommendedName>
        <fullName evidence="5">peroxidase</fullName>
        <ecNumber evidence="5">1.11.1.7</ecNumber>
    </recommendedName>
</protein>
<dbReference type="Proteomes" id="UP000004994">
    <property type="component" value="Chromosome 10"/>
</dbReference>
<feature type="chain" id="PRO_5018591809" description="peroxidase" evidence="21">
    <location>
        <begin position="24"/>
        <end position="707"/>
    </location>
</feature>
<dbReference type="FunFam" id="1.10.420.10:FF:000006">
    <property type="entry name" value="Peroxidase"/>
    <property type="match status" value="1"/>
</dbReference>
<evidence type="ECO:0000256" key="18">
    <source>
        <dbReference type="PIRSR" id="PIRSR600823-3"/>
    </source>
</evidence>
<keyword evidence="14" id="KW-0325">Glycoprotein</keyword>
<comment type="function">
    <text evidence="15">Suggested to catalyze the deposition of the aromatic residues of suberin on the cell wall and thus play a role in cell-suberization.</text>
</comment>
<dbReference type="PANTHER" id="PTHR31388">
    <property type="entry name" value="PEROXIDASE 72-RELATED"/>
    <property type="match status" value="1"/>
</dbReference>
<feature type="binding site" evidence="18">
    <location>
        <position position="76"/>
    </location>
    <ligand>
        <name>Ca(2+)</name>
        <dbReference type="ChEBI" id="CHEBI:29108"/>
        <label>1</label>
    </ligand>
</feature>
<organism evidence="23">
    <name type="scientific">Solanum lycopersicum</name>
    <name type="common">Tomato</name>
    <name type="synonym">Lycopersicon esculentum</name>
    <dbReference type="NCBI Taxonomy" id="4081"/>
    <lineage>
        <taxon>Eukaryota</taxon>
        <taxon>Viridiplantae</taxon>
        <taxon>Streptophyta</taxon>
        <taxon>Embryophyta</taxon>
        <taxon>Tracheophyta</taxon>
        <taxon>Spermatophyta</taxon>
        <taxon>Magnoliopsida</taxon>
        <taxon>eudicotyledons</taxon>
        <taxon>Gunneridae</taxon>
        <taxon>Pentapetalae</taxon>
        <taxon>asterids</taxon>
        <taxon>lamiids</taxon>
        <taxon>Solanales</taxon>
        <taxon>Solanaceae</taxon>
        <taxon>Solanoideae</taxon>
        <taxon>Solaneae</taxon>
        <taxon>Solanum</taxon>
        <taxon>Solanum subgen. Lycopersicon</taxon>
    </lineage>
</organism>
<feature type="binding site" evidence="18">
    <location>
        <position position="195"/>
    </location>
    <ligand>
        <name>Ca(2+)</name>
        <dbReference type="ChEBI" id="CHEBI:29108"/>
        <label>2</label>
    </ligand>
</feature>
<dbReference type="InParanoid" id="A0A3Q7IJN4"/>
<dbReference type="InterPro" id="IPR019793">
    <property type="entry name" value="Peroxidases_heam-ligand_BS"/>
</dbReference>
<feature type="disulfide bond" evidence="20">
    <location>
        <begin position="68"/>
        <end position="73"/>
    </location>
</feature>
<dbReference type="PRINTS" id="PR00458">
    <property type="entry name" value="PEROXIDASE"/>
</dbReference>
<dbReference type="AlphaFoldDB" id="A0A3Q7IJN4"/>
<keyword evidence="10 18" id="KW-0106">Calcium</keyword>
<keyword evidence="7" id="KW-0349">Heme</keyword>
<dbReference type="GO" id="GO:0005576">
    <property type="term" value="C:extracellular region"/>
    <property type="evidence" value="ECO:0007669"/>
    <property type="project" value="UniProtKB-SubCell"/>
</dbReference>
<reference evidence="23" key="2">
    <citation type="submission" date="2019-01" db="UniProtKB">
        <authorList>
            <consortium name="EnsemblPlants"/>
        </authorList>
    </citation>
    <scope>IDENTIFICATION</scope>
    <source>
        <strain evidence="23">cv. Heinz 1706</strain>
    </source>
</reference>
<evidence type="ECO:0000256" key="2">
    <source>
        <dbReference type="ARBA" id="ARBA00002322"/>
    </source>
</evidence>
<evidence type="ECO:0000256" key="14">
    <source>
        <dbReference type="ARBA" id="ARBA00023180"/>
    </source>
</evidence>
<comment type="catalytic activity">
    <reaction evidence="1">
        <text>2 a phenolic donor + H2O2 = 2 a phenolic radical donor + 2 H2O</text>
        <dbReference type="Rhea" id="RHEA:56136"/>
        <dbReference type="ChEBI" id="CHEBI:15377"/>
        <dbReference type="ChEBI" id="CHEBI:16240"/>
        <dbReference type="ChEBI" id="CHEBI:139520"/>
        <dbReference type="ChEBI" id="CHEBI:139521"/>
        <dbReference type="EC" id="1.11.1.7"/>
    </reaction>
</comment>
<dbReference type="GO" id="GO:0042744">
    <property type="term" value="P:hydrogen peroxide catabolic process"/>
    <property type="evidence" value="ECO:0007669"/>
    <property type="project" value="InterPro"/>
</dbReference>
<dbReference type="Gene3D" id="1.10.420.10">
    <property type="entry name" value="Peroxidase, domain 2"/>
    <property type="match status" value="2"/>
</dbReference>
<dbReference type="PANTHER" id="PTHR31388:SF245">
    <property type="entry name" value="PEROXIDASE"/>
    <property type="match status" value="1"/>
</dbReference>
<dbReference type="GO" id="GO:0009505">
    <property type="term" value="C:plant-type cell wall"/>
    <property type="evidence" value="ECO:0000318"/>
    <property type="project" value="GO_Central"/>
</dbReference>
<name>A0A3Q7IJN4_SOLLC</name>
<feature type="domain" description="Plant heme peroxidase family profile" evidence="22">
    <location>
        <begin position="414"/>
        <end position="707"/>
    </location>
</feature>
<reference evidence="23" key="1">
    <citation type="journal article" date="2012" name="Nature">
        <title>The tomato genome sequence provides insights into fleshy fruit evolution.</title>
        <authorList>
            <consortium name="Tomato Genome Consortium"/>
        </authorList>
    </citation>
    <scope>NUCLEOTIDE SEQUENCE [LARGE SCALE GENOMIC DNA]</scope>
    <source>
        <strain evidence="23">cv. Heinz 1706</strain>
    </source>
</reference>
<feature type="binding site" description="axial binding residue" evidence="18">
    <location>
        <position position="194"/>
    </location>
    <ligand>
        <name>heme b</name>
        <dbReference type="ChEBI" id="CHEBI:60344"/>
    </ligand>
    <ligandPart>
        <name>Fe</name>
        <dbReference type="ChEBI" id="CHEBI:18248"/>
    </ligandPart>
</feature>
<keyword evidence="8 18" id="KW-0479">Metal-binding</keyword>
<proteinExistence type="inferred from homology"/>
<keyword evidence="6" id="KW-0575">Peroxidase</keyword>